<proteinExistence type="predicted"/>
<dbReference type="AlphaFoldDB" id="A0A1X0J0W8"/>
<dbReference type="RefSeq" id="WP_054491429.1">
    <property type="nucleotide sequence ID" value="NZ_MVII01000019.1"/>
</dbReference>
<dbReference type="Proteomes" id="UP000192434">
    <property type="component" value="Unassembled WGS sequence"/>
</dbReference>
<dbReference type="EMBL" id="MVII01000019">
    <property type="protein sequence ID" value="ORB55266.1"/>
    <property type="molecule type" value="Genomic_DNA"/>
</dbReference>
<accession>A0A1X0J0W8</accession>
<evidence type="ECO:0000313" key="1">
    <source>
        <dbReference type="EMBL" id="ORB55266.1"/>
    </source>
</evidence>
<gene>
    <name evidence="1" type="ORF">BST43_15475</name>
</gene>
<evidence type="ECO:0000313" key="2">
    <source>
        <dbReference type="Proteomes" id="UP000192434"/>
    </source>
</evidence>
<protein>
    <submittedName>
        <fullName evidence="1">Uncharacterized protein</fullName>
    </submittedName>
</protein>
<sequence>MTTIPAPARPLKPEYEEEHLPDQAHDWDTSAYIDISGVHGGYKCRTCGDVRCMRCHETDPLDCLRVAARERNNERRRTYLAAFTKWQAQMEYYREHVQPNLPGTPRGWGS</sequence>
<dbReference type="OrthoDB" id="9864580at2"/>
<comment type="caution">
    <text evidence="1">The sequence shown here is derived from an EMBL/GenBank/DDBJ whole genome shotgun (WGS) entry which is preliminary data.</text>
</comment>
<name>A0A1X0J0W8_9MYCO</name>
<organism evidence="1 2">
    <name type="scientific">Mycobacteroides saopaulense</name>
    <dbReference type="NCBI Taxonomy" id="1578165"/>
    <lineage>
        <taxon>Bacteria</taxon>
        <taxon>Bacillati</taxon>
        <taxon>Actinomycetota</taxon>
        <taxon>Actinomycetes</taxon>
        <taxon>Mycobacteriales</taxon>
        <taxon>Mycobacteriaceae</taxon>
        <taxon>Mycobacteroides</taxon>
    </lineage>
</organism>
<reference evidence="1 2" key="1">
    <citation type="submission" date="2016-12" db="EMBL/GenBank/DDBJ databases">
        <title>The new phylogeny of genus Mycobacterium.</title>
        <authorList>
            <person name="Tortoli E."/>
            <person name="Trovato A."/>
            <person name="Cirillo D.M."/>
        </authorList>
    </citation>
    <scope>NUCLEOTIDE SEQUENCE [LARGE SCALE GENOMIC DNA]</scope>
    <source>
        <strain evidence="1 2">CCUG 66554</strain>
    </source>
</reference>